<dbReference type="eggNOG" id="ENOG50316A5">
    <property type="taxonomic scope" value="Bacteria"/>
</dbReference>
<evidence type="ECO:0000313" key="3">
    <source>
        <dbReference type="Proteomes" id="UP000006697"/>
    </source>
</evidence>
<dbReference type="AlphaFoldDB" id="A4G2Z9"/>
<organism evidence="2 3">
    <name type="scientific">Herminiimonas arsenicoxydans</name>
    <dbReference type="NCBI Taxonomy" id="204773"/>
    <lineage>
        <taxon>Bacteria</taxon>
        <taxon>Pseudomonadati</taxon>
        <taxon>Pseudomonadota</taxon>
        <taxon>Betaproteobacteria</taxon>
        <taxon>Burkholderiales</taxon>
        <taxon>Oxalobacteraceae</taxon>
        <taxon>Herminiimonas</taxon>
    </lineage>
</organism>
<dbReference type="OrthoDB" id="5365675at2"/>
<gene>
    <name evidence="2" type="ordered locus">HEAR0692</name>
</gene>
<reference evidence="2 3" key="1">
    <citation type="journal article" date="2007" name="PLoS Genet.">
        <title>A tale of two oxidation states: bacterial colonization of arsenic-rich environments.</title>
        <authorList>
            <person name="Muller D."/>
            <person name="Medigue C."/>
            <person name="Koechler S."/>
            <person name="Barbe V."/>
            <person name="Barakat M."/>
            <person name="Talla E."/>
            <person name="Bonnefoy V."/>
            <person name="Krin E."/>
            <person name="Arsene-Ploetze F."/>
            <person name="Carapito C."/>
            <person name="Chandler M."/>
            <person name="Cournoyer B."/>
            <person name="Cruveiller S."/>
            <person name="Dossat C."/>
            <person name="Duval S."/>
            <person name="Heymann M."/>
            <person name="Leize E."/>
            <person name="Lieutaud A."/>
            <person name="Lievremont D."/>
            <person name="Makita Y."/>
            <person name="Mangenot S."/>
            <person name="Nitschke W."/>
            <person name="Ortet P."/>
            <person name="Perdrial N."/>
            <person name="Schoepp B."/>
            <person name="Siguier N."/>
            <person name="Simeonova D.D."/>
            <person name="Rouy Z."/>
            <person name="Segurens B."/>
            <person name="Turlin E."/>
            <person name="Vallenet D."/>
            <person name="Van Dorsselaer A."/>
            <person name="Weiss S."/>
            <person name="Weissenbach J."/>
            <person name="Lett M.C."/>
            <person name="Danchin A."/>
            <person name="Bertin P.N."/>
        </authorList>
    </citation>
    <scope>NUCLEOTIDE SEQUENCE [LARGE SCALE GENOMIC DNA]</scope>
    <source>
        <strain evidence="3">ULPAs1</strain>
    </source>
</reference>
<evidence type="ECO:0000256" key="1">
    <source>
        <dbReference type="SAM" id="Phobius"/>
    </source>
</evidence>
<dbReference type="STRING" id="204773.HEAR0692"/>
<proteinExistence type="predicted"/>
<dbReference type="EMBL" id="CU207211">
    <property type="protein sequence ID" value="CAL60886.1"/>
    <property type="molecule type" value="Genomic_DNA"/>
</dbReference>
<keyword evidence="1" id="KW-1133">Transmembrane helix</keyword>
<dbReference type="HOGENOM" id="CLU_2633251_0_0_4"/>
<sequence>MGIVSAIFASLAFLGSVGVEGAHDRDAILGVSILGLGSLILGAISLHQRKPLKTLTIVAITFAALGLLILFGNSQSN</sequence>
<name>A4G2Z9_HERAR</name>
<dbReference type="Proteomes" id="UP000006697">
    <property type="component" value="Chromosome"/>
</dbReference>
<evidence type="ECO:0000313" key="2">
    <source>
        <dbReference type="EMBL" id="CAL60886.1"/>
    </source>
</evidence>
<keyword evidence="1" id="KW-0472">Membrane</keyword>
<keyword evidence="3" id="KW-1185">Reference proteome</keyword>
<protein>
    <recommendedName>
        <fullName evidence="4">Transmembrane protein</fullName>
    </recommendedName>
</protein>
<feature type="transmembrane region" description="Helical" evidence="1">
    <location>
        <begin position="54"/>
        <end position="72"/>
    </location>
</feature>
<feature type="transmembrane region" description="Helical" evidence="1">
    <location>
        <begin position="28"/>
        <end position="47"/>
    </location>
</feature>
<dbReference type="KEGG" id="har:HEAR0692"/>
<evidence type="ECO:0008006" key="4">
    <source>
        <dbReference type="Google" id="ProtNLM"/>
    </source>
</evidence>
<keyword evidence="1" id="KW-0812">Transmembrane</keyword>
<accession>A4G2Z9</accession>